<keyword evidence="3" id="KW-0813">Transport</keyword>
<protein>
    <submittedName>
        <fullName evidence="11">Hemolysin activation/secretion protein</fullName>
    </submittedName>
</protein>
<dbReference type="PATRIC" id="fig|13035.3.peg.3752"/>
<comment type="similarity">
    <text evidence="2">Belongs to the TPS (TC 1.B.20) family.</text>
</comment>
<sequence>MKIVSQKSWSLLQITPFLILIITGIMSPTLAQNSNPNQDRFLQQSDPPQPLPRENSPSPASSPSRPKDTPNNTYNIETINVIGSSIFSEETFEAILNPLREETVSLSEISDAVRAITQLYLEQGYLTSRAVLVEDSLTTGNVEIRVLEGELARIEITGTERLNPEYIRSRLGLANEPILNTNQLEDQLRLLRINPLLDTIEASLRPGENIQESILVVRVQEANPWLGKVSLDNYSPPSVGSEEATVTIGNRNLTGNGDTLQASYSRTIQGGAEDLDFNYNLPINGKNGTIQLRTAFGSNEVIEDEFEDLGIEGDFDLVEISYRQPLTRTPREEFALSVGFTYQNGQTFVSGTPTPFSFGPNEDGVSRTSVIKLGQDYVKRSESGAWGLRSLFTIGTNLFDATENDGDTPDGQFLSWLGQAQRVQILSENNILIIQADIQLSSDPLLPSQQFVIGGGQSIRGYRQNILTADQGIRLSIEDQITLSSNDAGEATFKIAPFVEAGAVINKDDNPNSISQEQTVIASLGLGLLWNPISNLNLRLDYGIPLVDLENTGDNIQDDGLHFSLTYSP</sequence>
<reference evidence="11" key="1">
    <citation type="submission" date="2012-04" db="EMBL/GenBank/DDBJ databases">
        <title>Finished genome of Dactylococcopsis salina PCC 8305.</title>
        <authorList>
            <consortium name="US DOE Joint Genome Institute"/>
            <person name="Gugger M."/>
            <person name="Coursin T."/>
            <person name="Rippka R."/>
            <person name="Tandeau De Marsac N."/>
            <person name="Huntemann M."/>
            <person name="Wei C.-L."/>
            <person name="Han J."/>
            <person name="Detter J.C."/>
            <person name="Han C."/>
            <person name="Tapia R."/>
            <person name="Daligault H."/>
            <person name="Chen A."/>
            <person name="Krypides N."/>
            <person name="Mavromatis K."/>
            <person name="Markowitz V."/>
            <person name="Szeto E."/>
            <person name="Ivanova N."/>
            <person name="Ovchinnikova G."/>
            <person name="Pagani I."/>
            <person name="Pati A."/>
            <person name="Goodwin L."/>
            <person name="Peters L."/>
            <person name="Pitluck S."/>
            <person name="Woyke T."/>
            <person name="Kerfeld C."/>
        </authorList>
    </citation>
    <scope>NUCLEOTIDE SEQUENCE [LARGE SCALE GENOMIC DNA]</scope>
    <source>
        <strain evidence="11">PCC 8305</strain>
    </source>
</reference>
<dbReference type="Proteomes" id="UP000010482">
    <property type="component" value="Chromosome"/>
</dbReference>
<dbReference type="GO" id="GO:0098046">
    <property type="term" value="C:type V protein secretion system complex"/>
    <property type="evidence" value="ECO:0007669"/>
    <property type="project" value="TreeGrafter"/>
</dbReference>
<keyword evidence="8" id="KW-0998">Cell outer membrane</keyword>
<gene>
    <name evidence="11" type="ORF">Dacsa_3312</name>
</gene>
<dbReference type="GO" id="GO:0046819">
    <property type="term" value="P:protein secretion by the type V secretion system"/>
    <property type="evidence" value="ECO:0007669"/>
    <property type="project" value="TreeGrafter"/>
</dbReference>
<evidence type="ECO:0000256" key="3">
    <source>
        <dbReference type="ARBA" id="ARBA00022448"/>
    </source>
</evidence>
<keyword evidence="12" id="KW-1185">Reference proteome</keyword>
<dbReference type="Pfam" id="PF03865">
    <property type="entry name" value="ShlB"/>
    <property type="match status" value="1"/>
</dbReference>
<dbReference type="STRING" id="13035.Dacsa_3312"/>
<keyword evidence="4" id="KW-1134">Transmembrane beta strand</keyword>
<dbReference type="PANTHER" id="PTHR34597:SF3">
    <property type="entry name" value="OUTER MEMBRANE TRANSPORTER CDIB"/>
    <property type="match status" value="1"/>
</dbReference>
<evidence type="ECO:0000313" key="11">
    <source>
        <dbReference type="EMBL" id="AFZ51819.1"/>
    </source>
</evidence>
<evidence type="ECO:0000256" key="9">
    <source>
        <dbReference type="SAM" id="MobiDB-lite"/>
    </source>
</evidence>
<evidence type="ECO:0000256" key="8">
    <source>
        <dbReference type="ARBA" id="ARBA00023237"/>
    </source>
</evidence>
<evidence type="ECO:0000256" key="6">
    <source>
        <dbReference type="ARBA" id="ARBA00022927"/>
    </source>
</evidence>
<dbReference type="HOGENOM" id="CLU_021521_0_0_3"/>
<dbReference type="PANTHER" id="PTHR34597">
    <property type="entry name" value="SLR1661 PROTEIN"/>
    <property type="match status" value="1"/>
</dbReference>
<organism evidence="11 12">
    <name type="scientific">Dactylococcopsis salina (strain PCC 8305)</name>
    <name type="common">Myxobactron salinum</name>
    <dbReference type="NCBI Taxonomy" id="13035"/>
    <lineage>
        <taxon>Bacteria</taxon>
        <taxon>Bacillati</taxon>
        <taxon>Cyanobacteriota</taxon>
        <taxon>Cyanophyceae</taxon>
        <taxon>Nodosilineales</taxon>
        <taxon>Cymatolegaceae</taxon>
        <taxon>Dactylococcopsis</taxon>
    </lineage>
</organism>
<keyword evidence="7" id="KW-0472">Membrane</keyword>
<dbReference type="EMBL" id="CP003944">
    <property type="protein sequence ID" value="AFZ51819.1"/>
    <property type="molecule type" value="Genomic_DNA"/>
</dbReference>
<dbReference type="AlphaFoldDB" id="K9YY28"/>
<keyword evidence="6" id="KW-0653">Protein transport</keyword>
<dbReference type="Pfam" id="PF08479">
    <property type="entry name" value="POTRA_2"/>
    <property type="match status" value="1"/>
</dbReference>
<dbReference type="InterPro" id="IPR013686">
    <property type="entry name" value="Polypept-transport_assoc_ShlB"/>
</dbReference>
<dbReference type="InterPro" id="IPR051544">
    <property type="entry name" value="TPS_OM_transporter"/>
</dbReference>
<feature type="compositionally biased region" description="Low complexity" evidence="9">
    <location>
        <begin position="52"/>
        <end position="64"/>
    </location>
</feature>
<evidence type="ECO:0000256" key="4">
    <source>
        <dbReference type="ARBA" id="ARBA00022452"/>
    </source>
</evidence>
<dbReference type="Gene3D" id="2.40.160.50">
    <property type="entry name" value="membrane protein fhac: a member of the omp85/tpsb transporter family"/>
    <property type="match status" value="1"/>
</dbReference>
<proteinExistence type="inferred from homology"/>
<dbReference type="OrthoDB" id="596066at2"/>
<feature type="compositionally biased region" description="Polar residues" evidence="9">
    <location>
        <begin position="32"/>
        <end position="46"/>
    </location>
</feature>
<keyword evidence="5" id="KW-0812">Transmembrane</keyword>
<evidence type="ECO:0000256" key="5">
    <source>
        <dbReference type="ARBA" id="ARBA00022692"/>
    </source>
</evidence>
<comment type="subcellular location">
    <subcellularLocation>
        <location evidence="1">Cell outer membrane</location>
    </subcellularLocation>
</comment>
<accession>K9YY28</accession>
<feature type="domain" description="POTRA" evidence="10">
    <location>
        <begin position="74"/>
        <end position="149"/>
    </location>
</feature>
<dbReference type="InterPro" id="IPR034746">
    <property type="entry name" value="POTRA"/>
</dbReference>
<dbReference type="Gene3D" id="3.10.20.310">
    <property type="entry name" value="membrane protein fhac"/>
    <property type="match status" value="1"/>
</dbReference>
<dbReference type="eggNOG" id="COG2831">
    <property type="taxonomic scope" value="Bacteria"/>
</dbReference>
<evidence type="ECO:0000256" key="2">
    <source>
        <dbReference type="ARBA" id="ARBA00009055"/>
    </source>
</evidence>
<dbReference type="GO" id="GO:0009279">
    <property type="term" value="C:cell outer membrane"/>
    <property type="evidence" value="ECO:0007669"/>
    <property type="project" value="UniProtKB-SubCell"/>
</dbReference>
<dbReference type="InterPro" id="IPR005565">
    <property type="entry name" value="Hemolysn_activator_HlyB_C"/>
</dbReference>
<evidence type="ECO:0000256" key="7">
    <source>
        <dbReference type="ARBA" id="ARBA00023136"/>
    </source>
</evidence>
<dbReference type="KEGG" id="dsl:Dacsa_3312"/>
<name>K9YY28_DACS8</name>
<evidence type="ECO:0000259" key="10">
    <source>
        <dbReference type="PROSITE" id="PS51779"/>
    </source>
</evidence>
<dbReference type="GO" id="GO:0008320">
    <property type="term" value="F:protein transmembrane transporter activity"/>
    <property type="evidence" value="ECO:0007669"/>
    <property type="project" value="TreeGrafter"/>
</dbReference>
<evidence type="ECO:0000256" key="1">
    <source>
        <dbReference type="ARBA" id="ARBA00004442"/>
    </source>
</evidence>
<evidence type="ECO:0000313" key="12">
    <source>
        <dbReference type="Proteomes" id="UP000010482"/>
    </source>
</evidence>
<dbReference type="PROSITE" id="PS51779">
    <property type="entry name" value="POTRA"/>
    <property type="match status" value="1"/>
</dbReference>
<feature type="region of interest" description="Disordered" evidence="9">
    <location>
        <begin position="32"/>
        <end position="74"/>
    </location>
</feature>